<dbReference type="KEGG" id="tcy:Thicy_1494"/>
<name>F6DAJ8_THICA</name>
<keyword evidence="1" id="KW-0472">Membrane</keyword>
<accession>F6DAJ8</accession>
<reference evidence="2 3" key="1">
    <citation type="submission" date="2011-05" db="EMBL/GenBank/DDBJ databases">
        <title>Complete sequence of Thioalkalimicrobium cyclicum ALM1.</title>
        <authorList>
            <consortium name="US DOE Joint Genome Institute"/>
            <person name="Lucas S."/>
            <person name="Han J."/>
            <person name="Lapidus A."/>
            <person name="Cheng J.-F."/>
            <person name="Goodwin L."/>
            <person name="Pitluck S."/>
            <person name="Peters L."/>
            <person name="Mikhailova N."/>
            <person name="Davenport K."/>
            <person name="Han C."/>
            <person name="Tapia R."/>
            <person name="Land M."/>
            <person name="Hauser L."/>
            <person name="Kyrpides N."/>
            <person name="Ivanova N."/>
            <person name="Pagani I."/>
            <person name="Kappler U."/>
            <person name="Woyke T."/>
        </authorList>
    </citation>
    <scope>NUCLEOTIDE SEQUENCE [LARGE SCALE GENOMIC DNA]</scope>
    <source>
        <strain evidence="3">DSM 14477 / JCM 11371 / ALM1</strain>
    </source>
</reference>
<organism evidence="2 3">
    <name type="scientific">Thiomicrospira cyclica (strain DSM 14477 / JCM 11371 / ALM1)</name>
    <name type="common">Thioalkalimicrobium cyclicum</name>
    <dbReference type="NCBI Taxonomy" id="717773"/>
    <lineage>
        <taxon>Bacteria</taxon>
        <taxon>Pseudomonadati</taxon>
        <taxon>Pseudomonadota</taxon>
        <taxon>Gammaproteobacteria</taxon>
        <taxon>Thiotrichales</taxon>
        <taxon>Piscirickettsiaceae</taxon>
        <taxon>Thiomicrospira</taxon>
    </lineage>
</organism>
<protein>
    <submittedName>
        <fullName evidence="2">Uncharacterized protein</fullName>
    </submittedName>
</protein>
<gene>
    <name evidence="2" type="ordered locus">Thicy_1494</name>
</gene>
<keyword evidence="1" id="KW-0812">Transmembrane</keyword>
<keyword evidence="1" id="KW-1133">Transmembrane helix</keyword>
<dbReference type="STRING" id="717773.Thicy_1494"/>
<feature type="transmembrane region" description="Helical" evidence="1">
    <location>
        <begin position="37"/>
        <end position="54"/>
    </location>
</feature>
<dbReference type="HOGENOM" id="CLU_927302_0_0_6"/>
<evidence type="ECO:0000256" key="1">
    <source>
        <dbReference type="SAM" id="Phobius"/>
    </source>
</evidence>
<feature type="transmembrane region" description="Helical" evidence="1">
    <location>
        <begin position="66"/>
        <end position="86"/>
    </location>
</feature>
<evidence type="ECO:0000313" key="3">
    <source>
        <dbReference type="Proteomes" id="UP000009232"/>
    </source>
</evidence>
<dbReference type="EMBL" id="CP002776">
    <property type="protein sequence ID" value="AEG32254.1"/>
    <property type="molecule type" value="Genomic_DNA"/>
</dbReference>
<proteinExistence type="predicted"/>
<dbReference type="Proteomes" id="UP000009232">
    <property type="component" value="Chromosome"/>
</dbReference>
<dbReference type="RefSeq" id="WP_013836029.1">
    <property type="nucleotide sequence ID" value="NC_015581.1"/>
</dbReference>
<keyword evidence="3" id="KW-1185">Reference proteome</keyword>
<evidence type="ECO:0000313" key="2">
    <source>
        <dbReference type="EMBL" id="AEG32254.1"/>
    </source>
</evidence>
<sequence>MEFVFVVLLAWFFLVTLVIIPFTIIYTRLGRNLKWALWLYFPVIGMFVTFVILVSERKRFGINGWFYVPALPFLGIFAWIVALMDWSPENKKVHFKKFSELKADCETCPVDKSLIEENKGALLEAKQVVEKNNLYPTNDWSKSSGAIVAFFVIMTLIASLFTGWFFGFILTVITFAMIGVVADSINKGNRKRHQEKLLFGINKELKLHEKVDWSKDAQVLDDCERLSSRDERLKKYFSKIDKDQFYYGYLSSAKEIESAVLREKEALQSKQNLIETKKKEVLLNEKNAEERERKLNNIFS</sequence>
<feature type="transmembrane region" description="Helical" evidence="1">
    <location>
        <begin position="164"/>
        <end position="182"/>
    </location>
</feature>
<feature type="transmembrane region" description="Helical" evidence="1">
    <location>
        <begin position="6"/>
        <end position="25"/>
    </location>
</feature>
<dbReference type="AlphaFoldDB" id="F6DAJ8"/>